<keyword evidence="2" id="KW-1185">Reference proteome</keyword>
<evidence type="ECO:0000313" key="1">
    <source>
        <dbReference type="EMBL" id="QPC44233.1"/>
    </source>
</evidence>
<protein>
    <submittedName>
        <fullName evidence="1">Cellulose biosynthesis protein BcsS</fullName>
    </submittedName>
</protein>
<organism evidence="1 2">
    <name type="scientific">Kaustia mangrovi</name>
    <dbReference type="NCBI Taxonomy" id="2593653"/>
    <lineage>
        <taxon>Bacteria</taxon>
        <taxon>Pseudomonadati</taxon>
        <taxon>Pseudomonadota</taxon>
        <taxon>Alphaproteobacteria</taxon>
        <taxon>Hyphomicrobiales</taxon>
        <taxon>Parvibaculaceae</taxon>
        <taxon>Kaustia</taxon>
    </lineage>
</organism>
<dbReference type="EMBL" id="CP058214">
    <property type="protein sequence ID" value="QPC44233.1"/>
    <property type="molecule type" value="Genomic_DNA"/>
</dbReference>
<reference evidence="1 2" key="1">
    <citation type="submission" date="2020-06" db="EMBL/GenBank/DDBJ databases">
        <title>Genome sequence of 2 isolates from Red Sea Mangroves.</title>
        <authorList>
            <person name="Sefrji F."/>
            <person name="Michoud G."/>
            <person name="Merlino G."/>
            <person name="Daffonchio D."/>
        </authorList>
    </citation>
    <scope>NUCLEOTIDE SEQUENCE [LARGE SCALE GENOMIC DNA]</scope>
    <source>
        <strain evidence="1 2">R1DC25</strain>
    </source>
</reference>
<dbReference type="Pfam" id="PF17036">
    <property type="entry name" value="CBP_BcsS"/>
    <property type="match status" value="1"/>
</dbReference>
<dbReference type="KEGG" id="kmn:HW532_16930"/>
<dbReference type="Proteomes" id="UP000593594">
    <property type="component" value="Chromosome"/>
</dbReference>
<evidence type="ECO:0000313" key="2">
    <source>
        <dbReference type="Proteomes" id="UP000593594"/>
    </source>
</evidence>
<sequence>MAAPDAMAGDVYAFTGFSGSSIALYGVQGLIYTPLSGLGETGPVARLWMESSYFDYQTSVRLYRDVGMDVTIHALGTGGAVEAGYQIAGDTYRLAGFLGAVYRDYVLTPVDERSDLNGSTVGVKVVAEGHAYPFDGWGAGGYASYITGVDEYWVQIRPGYRWTSGLAIGIDAALWGGEDYRYARAGLFAQGFEVDLLGMGRIFLGGEAGMLTDTDLDKRSPFGGLNLGFFF</sequence>
<gene>
    <name evidence="1" type="primary">bcsS</name>
    <name evidence="1" type="ORF">HW532_16930</name>
</gene>
<name>A0A7S8HDE4_9HYPH</name>
<dbReference type="AlphaFoldDB" id="A0A7S8HDE4"/>
<dbReference type="RefSeq" id="WP_213161599.1">
    <property type="nucleotide sequence ID" value="NZ_CP058214.1"/>
</dbReference>
<dbReference type="InterPro" id="IPR031485">
    <property type="entry name" value="CBP_BcsS"/>
</dbReference>
<proteinExistence type="predicted"/>
<accession>A0A7S8HDE4</accession>